<dbReference type="InterPro" id="IPR039143">
    <property type="entry name" value="GNPNAT1-like"/>
</dbReference>
<reference evidence="2" key="1">
    <citation type="submission" date="2022-07" db="EMBL/GenBank/DDBJ databases">
        <title>Phylogenomic reconstructions and comparative analyses of Kickxellomycotina fungi.</title>
        <authorList>
            <person name="Reynolds N.K."/>
            <person name="Stajich J.E."/>
            <person name="Barry K."/>
            <person name="Grigoriev I.V."/>
            <person name="Crous P."/>
            <person name="Smith M.E."/>
        </authorList>
    </citation>
    <scope>NUCLEOTIDE SEQUENCE</scope>
    <source>
        <strain evidence="2">BCRC 34489</strain>
    </source>
</reference>
<dbReference type="SUPFAM" id="SSF55729">
    <property type="entry name" value="Acyl-CoA N-acyltransferases (Nat)"/>
    <property type="match status" value="1"/>
</dbReference>
<organism evidence="2 3">
    <name type="scientific">Coemansia interrupta</name>
    <dbReference type="NCBI Taxonomy" id="1126814"/>
    <lineage>
        <taxon>Eukaryota</taxon>
        <taxon>Fungi</taxon>
        <taxon>Fungi incertae sedis</taxon>
        <taxon>Zoopagomycota</taxon>
        <taxon>Kickxellomycotina</taxon>
        <taxon>Kickxellomycetes</taxon>
        <taxon>Kickxellales</taxon>
        <taxon>Kickxellaceae</taxon>
        <taxon>Coemansia</taxon>
    </lineage>
</organism>
<dbReference type="Pfam" id="PF13673">
    <property type="entry name" value="Acetyltransf_10"/>
    <property type="match status" value="1"/>
</dbReference>
<dbReference type="PANTHER" id="PTHR13355:SF22">
    <property type="entry name" value="SLL0786 PROTEIN"/>
    <property type="match status" value="1"/>
</dbReference>
<evidence type="ECO:0000313" key="3">
    <source>
        <dbReference type="Proteomes" id="UP001140172"/>
    </source>
</evidence>
<dbReference type="OrthoDB" id="329272at2759"/>
<proteinExistence type="predicted"/>
<protein>
    <recommendedName>
        <fullName evidence="1">N-acetyltransferase domain-containing protein</fullName>
    </recommendedName>
</protein>
<feature type="domain" description="N-acetyltransferase" evidence="1">
    <location>
        <begin position="8"/>
        <end position="154"/>
    </location>
</feature>
<comment type="caution">
    <text evidence="2">The sequence shown here is derived from an EMBL/GenBank/DDBJ whole genome shotgun (WGS) entry which is preliminary data.</text>
</comment>
<keyword evidence="3" id="KW-1185">Reference proteome</keyword>
<dbReference type="InterPro" id="IPR000182">
    <property type="entry name" value="GNAT_dom"/>
</dbReference>
<evidence type="ECO:0000313" key="2">
    <source>
        <dbReference type="EMBL" id="KAJ2786926.1"/>
    </source>
</evidence>
<name>A0A9W8HRT5_9FUNG</name>
<accession>A0A9W8HRT5</accession>
<sequence>MPAPQIEYPIHVASAAEFEEALKVRIHVFVDIQKFSRELEPDEHDPTATHIVVLCPRTDKVIGTLRILKAQGAAKIGRVVVMPEYQGLGLGKKMMAYAEQHIVANLDKYQGCEAIKLGSQMDKIRFYESCGYARKGEVFDDDGSPHVWMVKDVKSLMQSS</sequence>
<dbReference type="EMBL" id="JANBUM010000039">
    <property type="protein sequence ID" value="KAJ2786926.1"/>
    <property type="molecule type" value="Genomic_DNA"/>
</dbReference>
<dbReference type="AlphaFoldDB" id="A0A9W8HRT5"/>
<dbReference type="PANTHER" id="PTHR13355">
    <property type="entry name" value="GLUCOSAMINE 6-PHOSPHATE N-ACETYLTRANSFERASE"/>
    <property type="match status" value="1"/>
</dbReference>
<dbReference type="PROSITE" id="PS51186">
    <property type="entry name" value="GNAT"/>
    <property type="match status" value="1"/>
</dbReference>
<gene>
    <name evidence="2" type="ORF">GGI15_001139</name>
</gene>
<dbReference type="InterPro" id="IPR016181">
    <property type="entry name" value="Acyl_CoA_acyltransferase"/>
</dbReference>
<evidence type="ECO:0000259" key="1">
    <source>
        <dbReference type="PROSITE" id="PS51186"/>
    </source>
</evidence>
<dbReference type="Gene3D" id="3.40.630.30">
    <property type="match status" value="1"/>
</dbReference>
<dbReference type="CDD" id="cd04301">
    <property type="entry name" value="NAT_SF"/>
    <property type="match status" value="1"/>
</dbReference>
<dbReference type="GO" id="GO:0008080">
    <property type="term" value="F:N-acetyltransferase activity"/>
    <property type="evidence" value="ECO:0007669"/>
    <property type="project" value="TreeGrafter"/>
</dbReference>
<dbReference type="Proteomes" id="UP001140172">
    <property type="component" value="Unassembled WGS sequence"/>
</dbReference>